<name>A0A8J3ASM5_9BURK</name>
<feature type="transmembrane region" description="Helical" evidence="13">
    <location>
        <begin position="20"/>
        <end position="42"/>
    </location>
</feature>
<comment type="function">
    <text evidence="11">Involved in the TonB-dependent energy-dependent transport of various receptor-bound substrates. Protects ExbD from proteolytic degradation and functionally stabilizes TonB.</text>
</comment>
<feature type="domain" description="MotA/TolQ/ExbB proton channel" evidence="14">
    <location>
        <begin position="104"/>
        <end position="209"/>
    </location>
</feature>
<dbReference type="GO" id="GO:0005886">
    <property type="term" value="C:plasma membrane"/>
    <property type="evidence" value="ECO:0007669"/>
    <property type="project" value="UniProtKB-SubCell"/>
</dbReference>
<evidence type="ECO:0000313" key="15">
    <source>
        <dbReference type="EMBL" id="GGI20362.1"/>
    </source>
</evidence>
<keyword evidence="16" id="KW-1185">Reference proteome</keyword>
<reference evidence="16" key="1">
    <citation type="journal article" date="2019" name="Int. J. Syst. Evol. Microbiol.">
        <title>The Global Catalogue of Microorganisms (GCM) 10K type strain sequencing project: providing services to taxonomists for standard genome sequencing and annotation.</title>
        <authorList>
            <consortium name="The Broad Institute Genomics Platform"/>
            <consortium name="The Broad Institute Genome Sequencing Center for Infectious Disease"/>
            <person name="Wu L."/>
            <person name="Ma J."/>
        </authorList>
    </citation>
    <scope>NUCLEOTIDE SEQUENCE [LARGE SCALE GENOMIC DNA]</scope>
    <source>
        <strain evidence="16">CCM 2767</strain>
    </source>
</reference>
<accession>A0A8J3ASM5</accession>
<keyword evidence="7 13" id="KW-0812">Transmembrane</keyword>
<evidence type="ECO:0000256" key="3">
    <source>
        <dbReference type="ARBA" id="ARBA00022093"/>
    </source>
</evidence>
<gene>
    <name evidence="15" type="ORF">GCM10008066_23650</name>
</gene>
<dbReference type="EMBL" id="BMDI01000002">
    <property type="protein sequence ID" value="GGI20362.1"/>
    <property type="molecule type" value="Genomic_DNA"/>
</dbReference>
<evidence type="ECO:0000256" key="11">
    <source>
        <dbReference type="ARBA" id="ARBA00024816"/>
    </source>
</evidence>
<evidence type="ECO:0000256" key="5">
    <source>
        <dbReference type="ARBA" id="ARBA00022475"/>
    </source>
</evidence>
<evidence type="ECO:0000256" key="1">
    <source>
        <dbReference type="ARBA" id="ARBA00004429"/>
    </source>
</evidence>
<sequence length="233" mass="24943">MATATNQGLGLAHYWAQGDAVSHTVAYILLAMSVLSWFYILSKSWSAWRIRRSASALERFWQAPTLPDAINGLRLADPEHVYIPLALQATEAANLKQQAGSLNADTDPGELLTRTLRRAINRVSARLENGLTLLASVGATAPFVGLFGTVWGIYHALIAVSDAGTVQIDKIAGPVGEALIMTALGLAVAIPAVLGYNAFVRINRVTLAELDGFAHDLHAYLTIGKRIGQEAVT</sequence>
<keyword evidence="15" id="KW-0969">Cilium</keyword>
<comment type="caution">
    <text evidence="15">The sequence shown here is derived from an EMBL/GenBank/DDBJ whole genome shotgun (WGS) entry which is preliminary data.</text>
</comment>
<comment type="similarity">
    <text evidence="12">Belongs to the exbB/tolQ family.</text>
</comment>
<feature type="transmembrane region" description="Helical" evidence="13">
    <location>
        <begin position="131"/>
        <end position="158"/>
    </location>
</feature>
<evidence type="ECO:0000256" key="6">
    <source>
        <dbReference type="ARBA" id="ARBA00022519"/>
    </source>
</evidence>
<keyword evidence="6" id="KW-0997">Cell inner membrane</keyword>
<keyword evidence="15" id="KW-0966">Cell projection</keyword>
<proteinExistence type="inferred from homology"/>
<comment type="subunit">
    <text evidence="2">The accessory proteins ExbB and ExbD seem to form a complex with TonB.</text>
</comment>
<dbReference type="Pfam" id="PF01618">
    <property type="entry name" value="MotA_ExbB"/>
    <property type="match status" value="1"/>
</dbReference>
<dbReference type="InterPro" id="IPR002898">
    <property type="entry name" value="MotA_ExbB_proton_chnl"/>
</dbReference>
<keyword evidence="9 13" id="KW-1133">Transmembrane helix</keyword>
<evidence type="ECO:0000256" key="10">
    <source>
        <dbReference type="ARBA" id="ARBA00023136"/>
    </source>
</evidence>
<dbReference type="RefSeq" id="WP_188381549.1">
    <property type="nucleotide sequence ID" value="NZ_BMDI01000002.1"/>
</dbReference>
<evidence type="ECO:0000256" key="4">
    <source>
        <dbReference type="ARBA" id="ARBA00022448"/>
    </source>
</evidence>
<keyword evidence="5" id="KW-1003">Cell membrane</keyword>
<organism evidence="15 16">
    <name type="scientific">Oxalicibacterium faecigallinarum</name>
    <dbReference type="NCBI Taxonomy" id="573741"/>
    <lineage>
        <taxon>Bacteria</taxon>
        <taxon>Pseudomonadati</taxon>
        <taxon>Pseudomonadota</taxon>
        <taxon>Betaproteobacteria</taxon>
        <taxon>Burkholderiales</taxon>
        <taxon>Oxalobacteraceae</taxon>
        <taxon>Oxalicibacterium</taxon>
    </lineage>
</organism>
<feature type="transmembrane region" description="Helical" evidence="13">
    <location>
        <begin position="178"/>
        <end position="199"/>
    </location>
</feature>
<keyword evidence="4 12" id="KW-0813">Transport</keyword>
<dbReference type="AlphaFoldDB" id="A0A8J3ASM5"/>
<keyword evidence="10 13" id="KW-0472">Membrane</keyword>
<dbReference type="Proteomes" id="UP000642180">
    <property type="component" value="Unassembled WGS sequence"/>
</dbReference>
<evidence type="ECO:0000256" key="9">
    <source>
        <dbReference type="ARBA" id="ARBA00022989"/>
    </source>
</evidence>
<evidence type="ECO:0000256" key="2">
    <source>
        <dbReference type="ARBA" id="ARBA00011471"/>
    </source>
</evidence>
<evidence type="ECO:0000256" key="12">
    <source>
        <dbReference type="RuleBase" id="RU004057"/>
    </source>
</evidence>
<evidence type="ECO:0000256" key="7">
    <source>
        <dbReference type="ARBA" id="ARBA00022692"/>
    </source>
</evidence>
<comment type="subcellular location">
    <subcellularLocation>
        <location evidence="1">Cell inner membrane</location>
        <topology evidence="1">Multi-pass membrane protein</topology>
    </subcellularLocation>
    <subcellularLocation>
        <location evidence="12">Membrane</location>
        <topology evidence="12">Multi-pass membrane protein</topology>
    </subcellularLocation>
</comment>
<evidence type="ECO:0000256" key="8">
    <source>
        <dbReference type="ARBA" id="ARBA00022927"/>
    </source>
</evidence>
<keyword evidence="8 12" id="KW-0653">Protein transport</keyword>
<evidence type="ECO:0000259" key="14">
    <source>
        <dbReference type="Pfam" id="PF01618"/>
    </source>
</evidence>
<evidence type="ECO:0000256" key="13">
    <source>
        <dbReference type="SAM" id="Phobius"/>
    </source>
</evidence>
<dbReference type="GO" id="GO:0017038">
    <property type="term" value="P:protein import"/>
    <property type="evidence" value="ECO:0007669"/>
    <property type="project" value="TreeGrafter"/>
</dbReference>
<dbReference type="PANTHER" id="PTHR30625:SF14">
    <property type="entry name" value="BIOPOLYMER TRANSPORT PROTEIN EXBB"/>
    <property type="match status" value="1"/>
</dbReference>
<keyword evidence="15" id="KW-0282">Flagellum</keyword>
<dbReference type="InterPro" id="IPR050790">
    <property type="entry name" value="ExbB/TolQ_transport"/>
</dbReference>
<dbReference type="PANTHER" id="PTHR30625">
    <property type="entry name" value="PROTEIN TOLQ"/>
    <property type="match status" value="1"/>
</dbReference>
<evidence type="ECO:0000313" key="16">
    <source>
        <dbReference type="Proteomes" id="UP000642180"/>
    </source>
</evidence>
<protein>
    <recommendedName>
        <fullName evidence="3">Biopolymer transport protein ExbB</fullName>
    </recommendedName>
</protein>